<dbReference type="OrthoDB" id="185373at2759"/>
<dbReference type="Gene3D" id="1.25.40.10">
    <property type="entry name" value="Tetratricopeptide repeat domain"/>
    <property type="match status" value="1"/>
</dbReference>
<dbReference type="STRING" id="337451.A0A443PLW0"/>
<comment type="caution">
    <text evidence="2">The sequence shown here is derived from an EMBL/GenBank/DDBJ whole genome shotgun (WGS) entry which is preliminary data.</text>
</comment>
<feature type="region of interest" description="Disordered" evidence="1">
    <location>
        <begin position="58"/>
        <end position="91"/>
    </location>
</feature>
<evidence type="ECO:0000313" key="3">
    <source>
        <dbReference type="Proteomes" id="UP000283530"/>
    </source>
</evidence>
<keyword evidence="3" id="KW-1185">Reference proteome</keyword>
<dbReference type="InterPro" id="IPR011990">
    <property type="entry name" value="TPR-like_helical_dom_sf"/>
</dbReference>
<evidence type="ECO:0000313" key="2">
    <source>
        <dbReference type="EMBL" id="RWR91702.1"/>
    </source>
</evidence>
<protein>
    <submittedName>
        <fullName evidence="2">Pentatricopeptide repeat-containing protein mitochondrial-like protein</fullName>
    </submittedName>
</protein>
<proteinExistence type="predicted"/>
<organism evidence="2 3">
    <name type="scientific">Cinnamomum micranthum f. kanehirae</name>
    <dbReference type="NCBI Taxonomy" id="337451"/>
    <lineage>
        <taxon>Eukaryota</taxon>
        <taxon>Viridiplantae</taxon>
        <taxon>Streptophyta</taxon>
        <taxon>Embryophyta</taxon>
        <taxon>Tracheophyta</taxon>
        <taxon>Spermatophyta</taxon>
        <taxon>Magnoliopsida</taxon>
        <taxon>Magnoliidae</taxon>
        <taxon>Laurales</taxon>
        <taxon>Lauraceae</taxon>
        <taxon>Cinnamomum</taxon>
    </lineage>
</organism>
<evidence type="ECO:0000256" key="1">
    <source>
        <dbReference type="SAM" id="MobiDB-lite"/>
    </source>
</evidence>
<dbReference type="Proteomes" id="UP000283530">
    <property type="component" value="Unassembled WGS sequence"/>
</dbReference>
<accession>A0A443PLW0</accession>
<dbReference type="EMBL" id="QPKB01000009">
    <property type="protein sequence ID" value="RWR91702.1"/>
    <property type="molecule type" value="Genomic_DNA"/>
</dbReference>
<gene>
    <name evidence="2" type="ORF">CKAN_02086900</name>
</gene>
<reference evidence="2 3" key="1">
    <citation type="journal article" date="2019" name="Nat. Plants">
        <title>Stout camphor tree genome fills gaps in understanding of flowering plant genome evolution.</title>
        <authorList>
            <person name="Chaw S.M."/>
            <person name="Liu Y.C."/>
            <person name="Wu Y.W."/>
            <person name="Wang H.Y."/>
            <person name="Lin C.I."/>
            <person name="Wu C.S."/>
            <person name="Ke H.M."/>
            <person name="Chang L.Y."/>
            <person name="Hsu C.Y."/>
            <person name="Yang H.T."/>
            <person name="Sudianto E."/>
            <person name="Hsu M.H."/>
            <person name="Wu K.P."/>
            <person name="Wang L.N."/>
            <person name="Leebens-Mack J.H."/>
            <person name="Tsai I.J."/>
        </authorList>
    </citation>
    <scope>NUCLEOTIDE SEQUENCE [LARGE SCALE GENOMIC DNA]</scope>
    <source>
        <strain evidence="3">cv. Chaw 1501</strain>
        <tissue evidence="2">Young leaves</tissue>
    </source>
</reference>
<name>A0A443PLW0_9MAGN</name>
<sequence>MTEAKKLFDKMRAEGSVADKEIYDNFIDLNYSEGNMESVLELCDEAIEKRLGQPDSRDWVRGESVPTAERKMRAGQPLVNCHPGREREMRCPKGTHIPLAVENHPESSRPLPLPLPLHKETQQHRNQQCKCQRHQSRMRCQLRQEGSDDAFADLPLLYGQLCAQ</sequence>
<dbReference type="AlphaFoldDB" id="A0A443PLW0"/>